<dbReference type="InterPro" id="IPR027476">
    <property type="entry name" value="DppA_N"/>
</dbReference>
<proteinExistence type="predicted"/>
<feature type="binding site" evidence="2">
    <location>
        <position position="65"/>
    </location>
    <ligand>
        <name>Zn(2+)</name>
        <dbReference type="ChEBI" id="CHEBI:29105"/>
        <label>2</label>
    </ligand>
</feature>
<dbReference type="Pfam" id="PF04951">
    <property type="entry name" value="Peptidase_M55"/>
    <property type="match status" value="1"/>
</dbReference>
<feature type="binding site" evidence="2">
    <location>
        <position position="109"/>
    </location>
    <ligand>
        <name>Zn(2+)</name>
        <dbReference type="ChEBI" id="CHEBI:29105"/>
        <label>2</label>
    </ligand>
</feature>
<dbReference type="InterPro" id="IPR007035">
    <property type="entry name" value="Peptidase_M55"/>
</dbReference>
<dbReference type="InterPro" id="IPR036177">
    <property type="entry name" value="Peptidase_M55_sf"/>
</dbReference>
<evidence type="ECO:0000313" key="3">
    <source>
        <dbReference type="EMBL" id="PWR07130.1"/>
    </source>
</evidence>
<keyword evidence="3" id="KW-0031">Aminopeptidase</keyword>
<protein>
    <submittedName>
        <fullName evidence="3">Aminopeptidase</fullName>
    </submittedName>
</protein>
<feature type="binding site" evidence="2">
    <location>
        <position position="14"/>
    </location>
    <ligand>
        <name>Zn(2+)</name>
        <dbReference type="ChEBI" id="CHEBI:29105"/>
        <label>1</label>
    </ligand>
</feature>
<feature type="binding site" evidence="2">
    <location>
        <position position="139"/>
    </location>
    <ligand>
        <name>Zn(2+)</name>
        <dbReference type="ChEBI" id="CHEBI:29105"/>
        <label>2</label>
    </ligand>
</feature>
<keyword evidence="2" id="KW-0479">Metal-binding</keyword>
<dbReference type="EMBL" id="QGKS01000489">
    <property type="protein sequence ID" value="PWR07130.1"/>
    <property type="molecule type" value="Genomic_DNA"/>
</dbReference>
<feature type="binding site" evidence="2">
    <location>
        <position position="12"/>
    </location>
    <ligand>
        <name>Zn(2+)</name>
        <dbReference type="ChEBI" id="CHEBI:29105"/>
        <label>2</label>
    </ligand>
</feature>
<reference evidence="3 4" key="1">
    <citation type="submission" date="2018-05" db="EMBL/GenBank/DDBJ databases">
        <title>Micromonosporas from Atacama Desert.</title>
        <authorList>
            <person name="Carro L."/>
            <person name="Golinska P."/>
            <person name="Klenk H.-P."/>
            <person name="Goodfellow M."/>
        </authorList>
    </citation>
    <scope>NUCLEOTIDE SEQUENCE [LARGE SCALE GENOMIC DNA]</scope>
    <source>
        <strain evidence="3 4">4G51</strain>
    </source>
</reference>
<keyword evidence="3" id="KW-0645">Protease</keyword>
<dbReference type="Gene3D" id="3.30.1360.130">
    <property type="entry name" value="Dipeptide transport protein"/>
    <property type="match status" value="1"/>
</dbReference>
<dbReference type="GO" id="GO:0004177">
    <property type="term" value="F:aminopeptidase activity"/>
    <property type="evidence" value="ECO:0007669"/>
    <property type="project" value="UniProtKB-KW"/>
</dbReference>
<evidence type="ECO:0000313" key="4">
    <source>
        <dbReference type="Proteomes" id="UP000246050"/>
    </source>
</evidence>
<dbReference type="SUPFAM" id="SSF63992">
    <property type="entry name" value="Dipeptide transport protein"/>
    <property type="match status" value="1"/>
</dbReference>
<keyword evidence="3" id="KW-0378">Hydrolase</keyword>
<dbReference type="Proteomes" id="UP000246050">
    <property type="component" value="Unassembled WGS sequence"/>
</dbReference>
<dbReference type="RefSeq" id="WP_109805717.1">
    <property type="nucleotide sequence ID" value="NZ_QGKS01000489.1"/>
</dbReference>
<evidence type="ECO:0000256" key="1">
    <source>
        <dbReference type="PIRSR" id="PIRSR015853-1"/>
    </source>
</evidence>
<name>A0A317CYZ1_9ACTN</name>
<comment type="caution">
    <text evidence="3">The sequence shown here is derived from an EMBL/GenBank/DDBJ whole genome shotgun (WGS) entry which is preliminary data.</text>
</comment>
<dbReference type="GO" id="GO:0046872">
    <property type="term" value="F:metal ion binding"/>
    <property type="evidence" value="ECO:0007669"/>
    <property type="project" value="UniProtKB-KW"/>
</dbReference>
<organism evidence="3 4">
    <name type="scientific">Micromonospora sicca</name>
    <dbReference type="NCBI Taxonomy" id="2202420"/>
    <lineage>
        <taxon>Bacteria</taxon>
        <taxon>Bacillati</taxon>
        <taxon>Actinomycetota</taxon>
        <taxon>Actinomycetes</taxon>
        <taxon>Micromonosporales</taxon>
        <taxon>Micromonosporaceae</taxon>
        <taxon>Micromonospora</taxon>
    </lineage>
</organism>
<dbReference type="OrthoDB" id="9785420at2"/>
<feature type="active site" description="Nucleophile" evidence="1">
    <location>
        <position position="121"/>
    </location>
</feature>
<dbReference type="Gene3D" id="3.40.50.10780">
    <property type="entry name" value="Dipeptide transport protein"/>
    <property type="match status" value="1"/>
</dbReference>
<dbReference type="CDD" id="cd08663">
    <property type="entry name" value="DAP_dppA_1"/>
    <property type="match status" value="1"/>
</dbReference>
<accession>A0A317CYZ1</accession>
<feature type="binding site" evidence="2">
    <location>
        <position position="12"/>
    </location>
    <ligand>
        <name>Zn(2+)</name>
        <dbReference type="ChEBI" id="CHEBI:29105"/>
        <label>1</label>
    </ligand>
</feature>
<dbReference type="AlphaFoldDB" id="A0A317CYZ1"/>
<sequence length="279" mass="29123">MTTGLTVLISADLEGISGIVHVTETNPGGYDYERSRKLMTAEVNAAVAGVLDAEPDAVVLVADAHGPYRNLLVEELDQRARLVRGKPRPLGMMAGLDAGADAVLFVGYHARAGSGPAVLAHTMSDAVLEVRLNGRPVGEIGLNAALAGHFGAPVVLISGDDAACAELREFVPGAVTVEVKRALGQAAADVLHPGKAQERLRQAAGRAVQQRGQVQPLVLSGPVEVEVDLYGPYTVDLATLVPGFARAPGARTVTFTCRDMAEAYRGVQLLVQLGQIKPG</sequence>
<evidence type="ECO:0000256" key="2">
    <source>
        <dbReference type="PIRSR" id="PIRSR015853-2"/>
    </source>
</evidence>
<dbReference type="PIRSF" id="PIRSF015853">
    <property type="entry name" value="Pep_DppA"/>
    <property type="match status" value="1"/>
</dbReference>
<keyword evidence="2" id="KW-0862">Zinc</keyword>
<gene>
    <name evidence="3" type="ORF">DKT69_35345</name>
</gene>